<keyword evidence="6" id="KW-1185">Reference proteome</keyword>
<comment type="caution">
    <text evidence="5">The sequence shown here is derived from an EMBL/GenBank/DDBJ whole genome shotgun (WGS) entry which is preliminary data.</text>
</comment>
<dbReference type="PANTHER" id="PTHR14455">
    <property type="entry name" value="ASKOPOS"/>
    <property type="match status" value="1"/>
</dbReference>
<feature type="compositionally biased region" description="Low complexity" evidence="4">
    <location>
        <begin position="45"/>
        <end position="56"/>
    </location>
</feature>
<proteinExistence type="predicted"/>
<dbReference type="EMBL" id="JAIPUX010000035">
    <property type="protein sequence ID" value="KAH0631085.1"/>
    <property type="molecule type" value="Genomic_DNA"/>
</dbReference>
<evidence type="ECO:0000256" key="2">
    <source>
        <dbReference type="ARBA" id="ARBA00020595"/>
    </source>
</evidence>
<accession>A0ABQ7TNQ9</accession>
<comment type="subcellular location">
    <subcellularLocation>
        <location evidence="1">Nucleus</location>
    </subcellularLocation>
</comment>
<name>A0ABQ7TNQ9_PHRPL</name>
<keyword evidence="3" id="KW-0539">Nucleus</keyword>
<evidence type="ECO:0000256" key="4">
    <source>
        <dbReference type="SAM" id="MobiDB-lite"/>
    </source>
</evidence>
<evidence type="ECO:0000256" key="1">
    <source>
        <dbReference type="ARBA" id="ARBA00004123"/>
    </source>
</evidence>
<sequence length="387" mass="42426">MASNTSQPCRIHCLNLTFSNNLVSRSKRSSEEFEEENQPTSKRWCSSSPCFSSPNNGLEPLPHLQPPRGYSDDSDVDDSLLEYSYGEELLDSPTSLSSEDAARLLADDSETFSCAREFEFNTHEDNLAQTPVTLKEGEKGTHVEPLHTAGSSVCKKTSVCPESVNDLSKGSRNQAGLDLSSKGPLLPEGATVNLEKGNNVPGVIEKGSAQAVSETGTGGERLSVGQASIDHKEPGGENTSHLLGYTGDELDSADSQWKACSVGDKRENHVQVPHTQEPKRPKRICIDEIDLESSKEKYINAVLNHACRREPVIGEVNEMLALMQKVASEYQGYSSQHTTDLTVRNYAQRSKSTTQTFSLSQWVDWNGGSVRRFESVPDVFQRSPVLS</sequence>
<organism evidence="5 6">
    <name type="scientific">Phrynosoma platyrhinos</name>
    <name type="common">Desert horned lizard</name>
    <dbReference type="NCBI Taxonomy" id="52577"/>
    <lineage>
        <taxon>Eukaryota</taxon>
        <taxon>Metazoa</taxon>
        <taxon>Chordata</taxon>
        <taxon>Craniata</taxon>
        <taxon>Vertebrata</taxon>
        <taxon>Euteleostomi</taxon>
        <taxon>Lepidosauria</taxon>
        <taxon>Squamata</taxon>
        <taxon>Bifurcata</taxon>
        <taxon>Unidentata</taxon>
        <taxon>Episquamata</taxon>
        <taxon>Toxicofera</taxon>
        <taxon>Iguania</taxon>
        <taxon>Phrynosomatidae</taxon>
        <taxon>Phrynosomatinae</taxon>
        <taxon>Phrynosoma</taxon>
    </lineage>
</organism>
<dbReference type="PANTHER" id="PTHR14455:SF0">
    <property type="entry name" value="S100P-BINDING PROTEIN"/>
    <property type="match status" value="1"/>
</dbReference>
<feature type="compositionally biased region" description="Polar residues" evidence="4">
    <location>
        <begin position="165"/>
        <end position="174"/>
    </location>
</feature>
<dbReference type="InterPro" id="IPR026097">
    <property type="entry name" value="S100PBP"/>
</dbReference>
<evidence type="ECO:0000313" key="6">
    <source>
        <dbReference type="Proteomes" id="UP000826234"/>
    </source>
</evidence>
<gene>
    <name evidence="5" type="ORF">JD844_005176</name>
</gene>
<evidence type="ECO:0000313" key="5">
    <source>
        <dbReference type="EMBL" id="KAH0631085.1"/>
    </source>
</evidence>
<feature type="region of interest" description="Disordered" evidence="4">
    <location>
        <begin position="164"/>
        <end position="184"/>
    </location>
</feature>
<dbReference type="Pfam" id="PF15427">
    <property type="entry name" value="S100PBPR"/>
    <property type="match status" value="1"/>
</dbReference>
<evidence type="ECO:0000256" key="3">
    <source>
        <dbReference type="ARBA" id="ARBA00023242"/>
    </source>
</evidence>
<reference evidence="5 6" key="1">
    <citation type="journal article" date="2022" name="Gigascience">
        <title>A chromosome-level genome assembly and annotation of the desert horned lizard, Phrynosoma platyrhinos, provides insight into chromosomal rearrangements among reptiles.</title>
        <authorList>
            <person name="Koochekian N."/>
            <person name="Ascanio A."/>
            <person name="Farleigh K."/>
            <person name="Card D.C."/>
            <person name="Schield D.R."/>
            <person name="Castoe T.A."/>
            <person name="Jezkova T."/>
        </authorList>
    </citation>
    <scope>NUCLEOTIDE SEQUENCE [LARGE SCALE GENOMIC DNA]</scope>
    <source>
        <strain evidence="5">NK-2021</strain>
    </source>
</reference>
<protein>
    <recommendedName>
        <fullName evidence="2">S100P-binding protein</fullName>
    </recommendedName>
</protein>
<dbReference type="Proteomes" id="UP000826234">
    <property type="component" value="Unassembled WGS sequence"/>
</dbReference>
<feature type="region of interest" description="Disordered" evidence="4">
    <location>
        <begin position="25"/>
        <end position="78"/>
    </location>
</feature>